<dbReference type="Pfam" id="PF14214">
    <property type="entry name" value="Helitron_like_N"/>
    <property type="match status" value="1"/>
</dbReference>
<proteinExistence type="predicted"/>
<name>A0AAQ3XGA8_PASNO</name>
<evidence type="ECO:0000313" key="3">
    <source>
        <dbReference type="Proteomes" id="UP001341281"/>
    </source>
</evidence>
<organism evidence="2 3">
    <name type="scientific">Paspalum notatum var. saurae</name>
    <dbReference type="NCBI Taxonomy" id="547442"/>
    <lineage>
        <taxon>Eukaryota</taxon>
        <taxon>Viridiplantae</taxon>
        <taxon>Streptophyta</taxon>
        <taxon>Embryophyta</taxon>
        <taxon>Tracheophyta</taxon>
        <taxon>Spermatophyta</taxon>
        <taxon>Magnoliopsida</taxon>
        <taxon>Liliopsida</taxon>
        <taxon>Poales</taxon>
        <taxon>Poaceae</taxon>
        <taxon>PACMAD clade</taxon>
        <taxon>Panicoideae</taxon>
        <taxon>Andropogonodae</taxon>
        <taxon>Paspaleae</taxon>
        <taxon>Paspalinae</taxon>
        <taxon>Paspalum</taxon>
    </lineage>
</organism>
<evidence type="ECO:0000313" key="2">
    <source>
        <dbReference type="EMBL" id="WVZ97030.1"/>
    </source>
</evidence>
<evidence type="ECO:0000259" key="1">
    <source>
        <dbReference type="Pfam" id="PF14214"/>
    </source>
</evidence>
<dbReference type="PANTHER" id="PTHR45786">
    <property type="entry name" value="DNA BINDING PROTEIN-LIKE"/>
    <property type="match status" value="1"/>
</dbReference>
<dbReference type="PANTHER" id="PTHR45786:SF74">
    <property type="entry name" value="ATP-DEPENDENT DNA HELICASE"/>
    <property type="match status" value="1"/>
</dbReference>
<dbReference type="Proteomes" id="UP001341281">
    <property type="component" value="Chromosome 10"/>
</dbReference>
<dbReference type="AlphaFoldDB" id="A0AAQ3XGA8"/>
<keyword evidence="3" id="KW-1185">Reference proteome</keyword>
<sequence length="289" mass="33039">MFDKTNDLVKSFRPARDLLVWSNSQPLRLRLLHDRPRNSPQYGAPVGSEIAVLIVGDFTEGKRSHDVIVQARGGGLRRISNLHSHYMALQYPVLFPYGEEGFKLKIKYNPVKTRKEITILEYYAFRLQQRRCEEPPSFVGIHDALHKGDFDGDSIGKKVILPASFIGSKRYMVQNHQDAMAICRFYGPPDLFITFTCNTKWQEIVDALAFIPGQRLVEELVCVPKKGVYFGRARAGCKEENMRLWTDDVIFVVAEEVAEVGGCQRRHGRMDPVWKGLTVRGKDGRRRLS</sequence>
<protein>
    <recommendedName>
        <fullName evidence="1">Helitron helicase-like domain-containing protein</fullName>
    </recommendedName>
</protein>
<reference evidence="2 3" key="1">
    <citation type="submission" date="2024-02" db="EMBL/GenBank/DDBJ databases">
        <title>High-quality chromosome-scale genome assembly of Pensacola bahiagrass (Paspalum notatum Flugge var. saurae).</title>
        <authorList>
            <person name="Vega J.M."/>
            <person name="Podio M."/>
            <person name="Orjuela J."/>
            <person name="Siena L.A."/>
            <person name="Pessino S.C."/>
            <person name="Combes M.C."/>
            <person name="Mariac C."/>
            <person name="Albertini E."/>
            <person name="Pupilli F."/>
            <person name="Ortiz J.P.A."/>
            <person name="Leblanc O."/>
        </authorList>
    </citation>
    <scope>NUCLEOTIDE SEQUENCE [LARGE SCALE GENOMIC DNA]</scope>
    <source>
        <strain evidence="2">R1</strain>
        <tissue evidence="2">Leaf</tissue>
    </source>
</reference>
<dbReference type="EMBL" id="CP144754">
    <property type="protein sequence ID" value="WVZ97030.1"/>
    <property type="molecule type" value="Genomic_DNA"/>
</dbReference>
<dbReference type="InterPro" id="IPR025476">
    <property type="entry name" value="Helitron_helicase-like"/>
</dbReference>
<gene>
    <name evidence="2" type="ORF">U9M48_042596</name>
</gene>
<accession>A0AAQ3XGA8</accession>
<feature type="domain" description="Helitron helicase-like" evidence="1">
    <location>
        <begin position="141"/>
        <end position="208"/>
    </location>
</feature>